<organism evidence="1 2">
    <name type="scientific">Ajellomyces capsulatus (strain H143)</name>
    <name type="common">Darling's disease fungus</name>
    <name type="synonym">Histoplasma capsulatum</name>
    <dbReference type="NCBI Taxonomy" id="544712"/>
    <lineage>
        <taxon>Eukaryota</taxon>
        <taxon>Fungi</taxon>
        <taxon>Dikarya</taxon>
        <taxon>Ascomycota</taxon>
        <taxon>Pezizomycotina</taxon>
        <taxon>Eurotiomycetes</taxon>
        <taxon>Eurotiomycetidae</taxon>
        <taxon>Onygenales</taxon>
        <taxon>Ajellomycetaceae</taxon>
        <taxon>Histoplasma</taxon>
    </lineage>
</organism>
<protein>
    <submittedName>
        <fullName evidence="1">Uncharacterized protein</fullName>
    </submittedName>
</protein>
<accession>C6HS38</accession>
<reference evidence="2" key="1">
    <citation type="submission" date="2009-05" db="EMBL/GenBank/DDBJ databases">
        <title>The genome sequence of Ajellomyces capsulatus strain H143.</title>
        <authorList>
            <person name="Champion M."/>
            <person name="Cuomo C.A."/>
            <person name="Ma L.-J."/>
            <person name="Henn M.R."/>
            <person name="Sil A."/>
            <person name="Goldman B."/>
            <person name="Young S.K."/>
            <person name="Kodira C.D."/>
            <person name="Zeng Q."/>
            <person name="Koehrsen M."/>
            <person name="Alvarado L."/>
            <person name="Berlin A.M."/>
            <person name="Borenstein D."/>
            <person name="Chen Z."/>
            <person name="Engels R."/>
            <person name="Freedman E."/>
            <person name="Gellesch M."/>
            <person name="Goldberg J."/>
            <person name="Griggs A."/>
            <person name="Gujja S."/>
            <person name="Heiman D.I."/>
            <person name="Hepburn T.A."/>
            <person name="Howarth C."/>
            <person name="Jen D."/>
            <person name="Larson L."/>
            <person name="Lewis B."/>
            <person name="Mehta T."/>
            <person name="Park D."/>
            <person name="Pearson M."/>
            <person name="Roberts A."/>
            <person name="Saif S."/>
            <person name="Shea T.D."/>
            <person name="Shenoy N."/>
            <person name="Sisk P."/>
            <person name="Stolte C."/>
            <person name="Sykes S."/>
            <person name="Walk T."/>
            <person name="White J."/>
            <person name="Yandava C."/>
            <person name="Klein B."/>
            <person name="McEwen J.G."/>
            <person name="Puccia R."/>
            <person name="Goldman G.H."/>
            <person name="Felipe M.S."/>
            <person name="Nino-Vega G."/>
            <person name="San-Blas G."/>
            <person name="Taylor J.W."/>
            <person name="Mendoza L."/>
            <person name="Galagan J.E."/>
            <person name="Nusbaum C."/>
            <person name="Birren B.W."/>
        </authorList>
    </citation>
    <scope>NUCLEOTIDE SEQUENCE [LARGE SCALE GENOMIC DNA]</scope>
    <source>
        <strain evidence="2">H143</strain>
    </source>
</reference>
<name>C6HS38_AJECH</name>
<evidence type="ECO:0000313" key="1">
    <source>
        <dbReference type="EMBL" id="EER36856.1"/>
    </source>
</evidence>
<proteinExistence type="predicted"/>
<gene>
    <name evidence="1" type="ORF">HCDG_09019</name>
</gene>
<dbReference type="AlphaFoldDB" id="C6HS38"/>
<dbReference type="HOGENOM" id="CLU_1916457_0_0_1"/>
<sequence length="139" mass="15597">MTFELIKLPNKVTNYFQHADTDKHHSTISEIFVTRVEVVTNRTTSSGELLTQELSSLTPPSKDAAGAIFLKRRLTPPEDEDRYSRVLPTGEIELVLTRHGMGWRPALSLEILKPSLEKIPARAPWRLKNSGANFSVAQS</sequence>
<evidence type="ECO:0000313" key="2">
    <source>
        <dbReference type="Proteomes" id="UP000002624"/>
    </source>
</evidence>
<dbReference type="Proteomes" id="UP000002624">
    <property type="component" value="Unassembled WGS sequence"/>
</dbReference>
<dbReference type="OMA" id="DKHHSTI"/>
<dbReference type="EMBL" id="GG692437">
    <property type="protein sequence ID" value="EER36856.1"/>
    <property type="molecule type" value="Genomic_DNA"/>
</dbReference>
<dbReference type="VEuPathDB" id="FungiDB:HCDG_09019"/>